<dbReference type="InterPro" id="IPR045462">
    <property type="entry name" value="aa-tRNA-synth_I_cd-bd"/>
</dbReference>
<dbReference type="GO" id="GO:0005829">
    <property type="term" value="C:cytosol"/>
    <property type="evidence" value="ECO:0007669"/>
    <property type="project" value="TreeGrafter"/>
</dbReference>
<evidence type="ECO:0000256" key="7">
    <source>
        <dbReference type="ARBA" id="ARBA00023146"/>
    </source>
</evidence>
<evidence type="ECO:0000256" key="8">
    <source>
        <dbReference type="HAMAP-Rule" id="MF_00022"/>
    </source>
</evidence>
<dbReference type="GO" id="GO:0000049">
    <property type="term" value="F:tRNA binding"/>
    <property type="evidence" value="ECO:0007669"/>
    <property type="project" value="InterPro"/>
</dbReference>
<dbReference type="InterPro" id="IPR001412">
    <property type="entry name" value="aa-tRNA-synth_I_CS"/>
</dbReference>
<dbReference type="EMBL" id="CAIZ01000132">
    <property type="protein sequence ID" value="CCH70617.1"/>
    <property type="molecule type" value="Genomic_DNA"/>
</dbReference>
<evidence type="ECO:0000259" key="10">
    <source>
        <dbReference type="Pfam" id="PF19269"/>
    </source>
</evidence>
<dbReference type="InterPro" id="IPR000924">
    <property type="entry name" value="Glu/Gln-tRNA-synth"/>
</dbReference>
<evidence type="ECO:0000259" key="9">
    <source>
        <dbReference type="Pfam" id="PF00749"/>
    </source>
</evidence>
<dbReference type="Gene3D" id="1.10.10.350">
    <property type="match status" value="1"/>
</dbReference>
<evidence type="ECO:0000256" key="2">
    <source>
        <dbReference type="ARBA" id="ARBA00022490"/>
    </source>
</evidence>
<dbReference type="STRING" id="1193181.BN10_610028"/>
<evidence type="ECO:0000256" key="3">
    <source>
        <dbReference type="ARBA" id="ARBA00022598"/>
    </source>
</evidence>
<comment type="subunit">
    <text evidence="8">Monomer.</text>
</comment>
<comment type="similarity">
    <text evidence="1 8">Belongs to the class-I aminoacyl-tRNA synthetase family. Glutamate--tRNA ligase type 1 subfamily.</text>
</comment>
<dbReference type="PANTHER" id="PTHR43311:SF2">
    <property type="entry name" value="GLUTAMATE--TRNA LIGASE, MITOCHONDRIAL-RELATED"/>
    <property type="match status" value="1"/>
</dbReference>
<dbReference type="InterPro" id="IPR049940">
    <property type="entry name" value="GluQ/Sye"/>
</dbReference>
<dbReference type="GO" id="GO:0008270">
    <property type="term" value="F:zinc ion binding"/>
    <property type="evidence" value="ECO:0007669"/>
    <property type="project" value="InterPro"/>
</dbReference>
<comment type="caution">
    <text evidence="11">The sequence shown here is derived from an EMBL/GenBank/DDBJ whole genome shotgun (WGS) entry which is preliminary data.</text>
</comment>
<gene>
    <name evidence="8 11" type="primary">gltX</name>
    <name evidence="11" type="ORF">BN10_610028</name>
</gene>
<evidence type="ECO:0000313" key="11">
    <source>
        <dbReference type="EMBL" id="CCH70617.1"/>
    </source>
</evidence>
<dbReference type="SUPFAM" id="SSF52374">
    <property type="entry name" value="Nucleotidylyl transferase"/>
    <property type="match status" value="1"/>
</dbReference>
<dbReference type="PRINTS" id="PR00987">
    <property type="entry name" value="TRNASYNTHGLU"/>
</dbReference>
<keyword evidence="12" id="KW-1185">Reference proteome</keyword>
<dbReference type="InterPro" id="IPR008925">
    <property type="entry name" value="aa_tRNA-synth_I_cd-bd_sf"/>
</dbReference>
<reference evidence="11 12" key="1">
    <citation type="journal article" date="2013" name="ISME J.">
        <title>A metabolic model for members of the genus Tetrasphaera involved in enhanced biological phosphorus removal.</title>
        <authorList>
            <person name="Kristiansen R."/>
            <person name="Nguyen H.T.T."/>
            <person name="Saunders A.M."/>
            <person name="Nielsen J.L."/>
            <person name="Wimmer R."/>
            <person name="Le V.Q."/>
            <person name="McIlroy S.J."/>
            <person name="Petrovski S."/>
            <person name="Seviour R.J."/>
            <person name="Calteau A."/>
            <person name="Nielsen K.L."/>
            <person name="Nielsen P.H."/>
        </authorList>
    </citation>
    <scope>NUCLEOTIDE SEQUENCE [LARGE SCALE GENOMIC DNA]</scope>
    <source>
        <strain evidence="11 12">Lp2</strain>
    </source>
</reference>
<dbReference type="eggNOG" id="COG0008">
    <property type="taxonomic scope" value="Bacteria"/>
</dbReference>
<evidence type="ECO:0000256" key="1">
    <source>
        <dbReference type="ARBA" id="ARBA00007894"/>
    </source>
</evidence>
<evidence type="ECO:0000256" key="4">
    <source>
        <dbReference type="ARBA" id="ARBA00022741"/>
    </source>
</evidence>
<comment type="subcellular location">
    <subcellularLocation>
        <location evidence="8">Cytoplasm</location>
    </subcellularLocation>
</comment>
<dbReference type="InterPro" id="IPR020058">
    <property type="entry name" value="Glu/Gln-tRNA-synth_Ib_cat-dom"/>
</dbReference>
<comment type="catalytic activity">
    <reaction evidence="8">
        <text>tRNA(Glu) + L-glutamate + ATP = L-glutamyl-tRNA(Glu) + AMP + diphosphate</text>
        <dbReference type="Rhea" id="RHEA:23540"/>
        <dbReference type="Rhea" id="RHEA-COMP:9663"/>
        <dbReference type="Rhea" id="RHEA-COMP:9680"/>
        <dbReference type="ChEBI" id="CHEBI:29985"/>
        <dbReference type="ChEBI" id="CHEBI:30616"/>
        <dbReference type="ChEBI" id="CHEBI:33019"/>
        <dbReference type="ChEBI" id="CHEBI:78442"/>
        <dbReference type="ChEBI" id="CHEBI:78520"/>
        <dbReference type="ChEBI" id="CHEBI:456215"/>
        <dbReference type="EC" id="6.1.1.17"/>
    </reaction>
</comment>
<dbReference type="SUPFAM" id="SSF48163">
    <property type="entry name" value="An anticodon-binding domain of class I aminoacyl-tRNA synthetases"/>
    <property type="match status" value="1"/>
</dbReference>
<comment type="function">
    <text evidence="8">Catalyzes the attachment of glutamate to tRNA(Glu) in a two-step reaction: glutamate is first activated by ATP to form Glu-AMP and then transferred to the acceptor end of tRNA(Glu).</text>
</comment>
<dbReference type="InterPro" id="IPR004527">
    <property type="entry name" value="Glu-tRNA-ligase_bac/mito"/>
</dbReference>
<dbReference type="InterPro" id="IPR014729">
    <property type="entry name" value="Rossmann-like_a/b/a_fold"/>
</dbReference>
<accession>N0E168</accession>
<feature type="short sequence motif" description="'HIGH' region" evidence="8">
    <location>
        <begin position="25"/>
        <end position="35"/>
    </location>
</feature>
<dbReference type="PROSITE" id="PS00178">
    <property type="entry name" value="AA_TRNA_LIGASE_I"/>
    <property type="match status" value="1"/>
</dbReference>
<dbReference type="HOGENOM" id="CLU_015768_6_3_11"/>
<dbReference type="GO" id="GO:0005524">
    <property type="term" value="F:ATP binding"/>
    <property type="evidence" value="ECO:0007669"/>
    <property type="project" value="UniProtKB-UniRule"/>
</dbReference>
<dbReference type="Gene3D" id="3.40.50.620">
    <property type="entry name" value="HUPs"/>
    <property type="match status" value="1"/>
</dbReference>
<dbReference type="NCBIfam" id="TIGR00464">
    <property type="entry name" value="gltX_bact"/>
    <property type="match status" value="1"/>
</dbReference>
<dbReference type="AlphaFoldDB" id="N0E168"/>
<evidence type="ECO:0000313" key="12">
    <source>
        <dbReference type="Proteomes" id="UP000013167"/>
    </source>
</evidence>
<evidence type="ECO:0000256" key="6">
    <source>
        <dbReference type="ARBA" id="ARBA00022917"/>
    </source>
</evidence>
<dbReference type="GO" id="GO:0004818">
    <property type="term" value="F:glutamate-tRNA ligase activity"/>
    <property type="evidence" value="ECO:0007669"/>
    <property type="project" value="UniProtKB-UniRule"/>
</dbReference>
<dbReference type="HAMAP" id="MF_00022">
    <property type="entry name" value="Glu_tRNA_synth_type1"/>
    <property type="match status" value="1"/>
</dbReference>
<organism evidence="11 12">
    <name type="scientific">Phycicoccus elongatus Lp2</name>
    <dbReference type="NCBI Taxonomy" id="1193181"/>
    <lineage>
        <taxon>Bacteria</taxon>
        <taxon>Bacillati</taxon>
        <taxon>Actinomycetota</taxon>
        <taxon>Actinomycetes</taxon>
        <taxon>Micrococcales</taxon>
        <taxon>Intrasporangiaceae</taxon>
        <taxon>Phycicoccus</taxon>
    </lineage>
</organism>
<dbReference type="GO" id="GO:0006424">
    <property type="term" value="P:glutamyl-tRNA aminoacylation"/>
    <property type="evidence" value="ECO:0007669"/>
    <property type="project" value="UniProtKB-UniRule"/>
</dbReference>
<keyword evidence="4 8" id="KW-0547">Nucleotide-binding</keyword>
<comment type="caution">
    <text evidence="8">Lacks conserved residue(s) required for the propagation of feature annotation.</text>
</comment>
<keyword evidence="7 8" id="KW-0030">Aminoacyl-tRNA synthetase</keyword>
<evidence type="ECO:0000256" key="5">
    <source>
        <dbReference type="ARBA" id="ARBA00022840"/>
    </source>
</evidence>
<dbReference type="EC" id="6.1.1.17" evidence="8"/>
<dbReference type="Gene3D" id="1.10.8.70">
    <property type="entry name" value="Glutamate-tRNA synthetase, class I, anticodon-binding domain 1"/>
    <property type="match status" value="1"/>
</dbReference>
<dbReference type="CDD" id="cd00808">
    <property type="entry name" value="GluRS_core"/>
    <property type="match status" value="1"/>
</dbReference>
<dbReference type="Proteomes" id="UP000013167">
    <property type="component" value="Unassembled WGS sequence"/>
</dbReference>
<feature type="short sequence motif" description="'KMSKS' region" evidence="8">
    <location>
        <begin position="264"/>
        <end position="268"/>
    </location>
</feature>
<dbReference type="Pfam" id="PF00749">
    <property type="entry name" value="tRNA-synt_1c"/>
    <property type="match status" value="1"/>
</dbReference>
<keyword evidence="6 8" id="KW-0648">Protein biosynthesis</keyword>
<feature type="domain" description="Aminoacyl-tRNA synthetase class I anticodon-binding" evidence="10">
    <location>
        <begin position="352"/>
        <end position="512"/>
    </location>
</feature>
<keyword evidence="5 8" id="KW-0067">ATP-binding</keyword>
<dbReference type="PANTHER" id="PTHR43311">
    <property type="entry name" value="GLUTAMATE--TRNA LIGASE"/>
    <property type="match status" value="1"/>
</dbReference>
<dbReference type="InterPro" id="IPR020752">
    <property type="entry name" value="Glu-tRNA-synth_I_codon-bd_sub1"/>
</dbReference>
<feature type="binding site" evidence="8">
    <location>
        <position position="267"/>
    </location>
    <ligand>
        <name>ATP</name>
        <dbReference type="ChEBI" id="CHEBI:30616"/>
    </ligand>
</feature>
<keyword evidence="2 8" id="KW-0963">Cytoplasm</keyword>
<dbReference type="RefSeq" id="WP_010850460.1">
    <property type="nucleotide sequence ID" value="NZ_HF570956.1"/>
</dbReference>
<keyword evidence="3 8" id="KW-0436">Ligase</keyword>
<dbReference type="OrthoDB" id="9807503at2"/>
<dbReference type="InterPro" id="IPR020751">
    <property type="entry name" value="aa-tRNA-synth_I_codon-bd_sub2"/>
</dbReference>
<dbReference type="InterPro" id="IPR033910">
    <property type="entry name" value="GluRS_core"/>
</dbReference>
<feature type="domain" description="Glutamyl/glutaminyl-tRNA synthetase class Ib catalytic" evidence="9">
    <location>
        <begin position="18"/>
        <end position="339"/>
    </location>
</feature>
<name>N0E168_9MICO</name>
<dbReference type="Pfam" id="PF19269">
    <property type="entry name" value="Anticodon_2"/>
    <property type="match status" value="1"/>
</dbReference>
<sequence length="516" mass="57348">MSERTLPEIPTVADLPGKVRLRVAPSPTGDPHVGTAYMSLFNLAFARQQGGRFLLRIEDTDRARFRADSEQQVFDTLEWLGLTWDEGPDKGGPCAPYRQSERLDTYRPYVDRLLAESKAYECWCSTERLTQMREIQQKTKQPTGYDRLCLGKTREERAALPGFSETPVVRMLIPDDVELEFDDLIRGRVSAPRPDDQVILKADGFPTYHLAVVVDDHEMGITHVVRGEEWISSTPKHILLYRWFGLEPPQWAHMPLLRNTDKSKISKRKNPAARLTWFREQGYLPEALVNFLALLAYPPATNEDGTDREVFSFDEFSAGFDWRKVNPVGPIFDLKKLDWLNGVYIRGLSVGELASRLLPFLVDDGIVGDNPSLGELARLKAVTALVQTRMAHLSEAPPLVRPFFVPDDALEIAEDARAALGDNAAEVIEAAGRALGDIDDHGTSVLGSDSGWTAEAIETALRTAIVDGLGIKPKFAFGPLRTAVSGARISPPLFESMEILGKTSTLNRLAALLATL</sequence>
<proteinExistence type="inferred from homology"/>
<protein>
    <recommendedName>
        <fullName evidence="8">Glutamate--tRNA ligase</fullName>
        <ecNumber evidence="8">6.1.1.17</ecNumber>
    </recommendedName>
    <alternativeName>
        <fullName evidence="8">Glutamyl-tRNA synthetase</fullName>
        <shortName evidence="8">GluRS</shortName>
    </alternativeName>
</protein>